<proteinExistence type="predicted"/>
<feature type="coiled-coil region" evidence="1">
    <location>
        <begin position="55"/>
        <end position="82"/>
    </location>
</feature>
<gene>
    <name evidence="2" type="ORF">ciss_09350</name>
</gene>
<evidence type="ECO:0000256" key="1">
    <source>
        <dbReference type="SAM" id="Coils"/>
    </source>
</evidence>
<dbReference type="OrthoDB" id="1690557at2"/>
<dbReference type="STRING" id="661089.ciss_09350"/>
<name>A0A1L8D1F5_9THEO</name>
<dbReference type="Proteomes" id="UP000187338">
    <property type="component" value="Unassembled WGS sequence"/>
</dbReference>
<evidence type="ECO:0000313" key="2">
    <source>
        <dbReference type="EMBL" id="GAV25002.1"/>
    </source>
</evidence>
<keyword evidence="3" id="KW-1185">Reference proteome</keyword>
<sequence>MDILKILEEFEDKVIDSPKIPLTGKVLMDEEQILMFIDKIRSILPDEISKAKGILEARENLLNKAKIEAEEILEKAKQQGEKWLSESEMIKIAEERAKEIIAKANSTALELKQGARQYAIEVLEKLSLNLNTALQEITKGLEELKK</sequence>
<organism evidence="2 3">
    <name type="scientific">Carboxydothermus islandicus</name>
    <dbReference type="NCBI Taxonomy" id="661089"/>
    <lineage>
        <taxon>Bacteria</taxon>
        <taxon>Bacillati</taxon>
        <taxon>Bacillota</taxon>
        <taxon>Clostridia</taxon>
        <taxon>Thermoanaerobacterales</taxon>
        <taxon>Thermoanaerobacteraceae</taxon>
        <taxon>Carboxydothermus</taxon>
    </lineage>
</organism>
<evidence type="ECO:0000313" key="3">
    <source>
        <dbReference type="Proteomes" id="UP000187338"/>
    </source>
</evidence>
<dbReference type="AlphaFoldDB" id="A0A1L8D1F5"/>
<dbReference type="EMBL" id="BDJL01000030">
    <property type="protein sequence ID" value="GAV25002.1"/>
    <property type="molecule type" value="Genomic_DNA"/>
</dbReference>
<protein>
    <recommendedName>
        <fullName evidence="4">ATPase</fullName>
    </recommendedName>
</protein>
<reference evidence="3" key="1">
    <citation type="submission" date="2016-12" db="EMBL/GenBank/DDBJ databases">
        <title>Draft Genome Sequences od Carboxydothermus pertinax and islandicus, Hydrogenogenic Carboxydotrophic Bacteria.</title>
        <authorList>
            <person name="Fukuyama Y."/>
            <person name="Ohmae K."/>
            <person name="Yoneda Y."/>
            <person name="Yoshida T."/>
            <person name="Sako Y."/>
        </authorList>
    </citation>
    <scope>NUCLEOTIDE SEQUENCE [LARGE SCALE GENOMIC DNA]</scope>
    <source>
        <strain evidence="3">SET</strain>
    </source>
</reference>
<evidence type="ECO:0008006" key="4">
    <source>
        <dbReference type="Google" id="ProtNLM"/>
    </source>
</evidence>
<comment type="caution">
    <text evidence="2">The sequence shown here is derived from an EMBL/GenBank/DDBJ whole genome shotgun (WGS) entry which is preliminary data.</text>
</comment>
<accession>A0A1L8D1F5</accession>
<dbReference type="RefSeq" id="WP_075865174.1">
    <property type="nucleotide sequence ID" value="NZ_BDJL01000030.1"/>
</dbReference>
<keyword evidence="1" id="KW-0175">Coiled coil</keyword>